<keyword evidence="1" id="KW-1133">Transmembrane helix</keyword>
<evidence type="ECO:0000313" key="3">
    <source>
        <dbReference type="Proteomes" id="UP000017842"/>
    </source>
</evidence>
<protein>
    <recommendedName>
        <fullName evidence="4">Transmembrane anchor protein</fullName>
    </recommendedName>
</protein>
<dbReference type="Proteomes" id="UP000017842">
    <property type="component" value="Unassembled WGS sequence"/>
</dbReference>
<dbReference type="eggNOG" id="ENOG502ZREC">
    <property type="taxonomic scope" value="Bacteria"/>
</dbReference>
<dbReference type="RefSeq" id="WP_023494007.1">
    <property type="nucleotide sequence ID" value="NZ_AYLO01000040.1"/>
</dbReference>
<dbReference type="AlphaFoldDB" id="V5C882"/>
<organism evidence="2 3">
    <name type="scientific">Methyloglobulus morosus KoM1</name>
    <dbReference type="NCBI Taxonomy" id="1116472"/>
    <lineage>
        <taxon>Bacteria</taxon>
        <taxon>Pseudomonadati</taxon>
        <taxon>Pseudomonadota</taxon>
        <taxon>Gammaproteobacteria</taxon>
        <taxon>Methylococcales</taxon>
        <taxon>Methylococcaceae</taxon>
        <taxon>Methyloglobulus</taxon>
    </lineage>
</organism>
<sequence length="208" mass="22902">MKFDDQNKRSLISLIIVSTVTSVVTTVLLFAWILPNFFHSDPVGWGANLGIKDASAQIEPKAVSYELTSTAQAADHVAAQAKPTPPFAVTPAEDPLAERQDTVALTIPPKQSLDYRLTMERDYDLDYTWTANGKTIYAELRGEATDSKTPSLTFAKLTSTSGKGFFIIPFNGQFGWHWQNKSDQLVTIRLTTKGTYQVIGQVYAPAPT</sequence>
<keyword evidence="1" id="KW-0472">Membrane</keyword>
<comment type="caution">
    <text evidence="2">The sequence shown here is derived from an EMBL/GenBank/DDBJ whole genome shotgun (WGS) entry which is preliminary data.</text>
</comment>
<evidence type="ECO:0000313" key="2">
    <source>
        <dbReference type="EMBL" id="ESS72938.1"/>
    </source>
</evidence>
<name>V5C882_9GAMM</name>
<dbReference type="STRING" id="1116472.MGMO_41c00040"/>
<gene>
    <name evidence="2" type="ORF">MGMO_41c00040</name>
</gene>
<accession>V5C882</accession>
<evidence type="ECO:0000256" key="1">
    <source>
        <dbReference type="SAM" id="Phobius"/>
    </source>
</evidence>
<feature type="transmembrane region" description="Helical" evidence="1">
    <location>
        <begin position="12"/>
        <end position="34"/>
    </location>
</feature>
<proteinExistence type="predicted"/>
<keyword evidence="3" id="KW-1185">Reference proteome</keyword>
<dbReference type="OrthoDB" id="952847at2"/>
<dbReference type="EMBL" id="AYLO01000040">
    <property type="protein sequence ID" value="ESS72938.1"/>
    <property type="molecule type" value="Genomic_DNA"/>
</dbReference>
<keyword evidence="1" id="KW-0812">Transmembrane</keyword>
<evidence type="ECO:0008006" key="4">
    <source>
        <dbReference type="Google" id="ProtNLM"/>
    </source>
</evidence>
<reference evidence="2 3" key="1">
    <citation type="journal article" date="2013" name="Genome Announc.">
        <title>Draft Genome Sequence of the Methanotrophic Gammaproteobacterium Methyloglobulus morosus DSM 22980 Strain KoM1.</title>
        <authorList>
            <person name="Poehlein A."/>
            <person name="Deutzmann J.S."/>
            <person name="Daniel R."/>
            <person name="Simeonova D.D."/>
        </authorList>
    </citation>
    <scope>NUCLEOTIDE SEQUENCE [LARGE SCALE GENOMIC DNA]</scope>
    <source>
        <strain evidence="2 3">KoM1</strain>
    </source>
</reference>